<dbReference type="InterPro" id="IPR009057">
    <property type="entry name" value="Homeodomain-like_sf"/>
</dbReference>
<reference evidence="4 5" key="1">
    <citation type="submission" date="2016-09" db="EMBL/GenBank/DDBJ databases">
        <authorList>
            <person name="Capua I."/>
            <person name="De Benedictis P."/>
            <person name="Joannis T."/>
            <person name="Lombin L.H."/>
            <person name="Cattoli G."/>
        </authorList>
    </citation>
    <scope>NUCLEOTIDE SEQUENCE [LARGE SCALE GENOMIC DNA]</scope>
    <source>
        <strain evidence="4 5">UB20</strain>
    </source>
</reference>
<dbReference type="RefSeq" id="WP_074449799.1">
    <property type="nucleotide sequence ID" value="NZ_CAUSRC010000024.1"/>
</dbReference>
<sequence>MAQVQKEDIRRIILQAARGEFLQKGFKDTSMRTISRLSEVTLSNIYNYFRDKDEIFRAVLTPLLNAFEQLFAEHNSDDYMSKEFFSMDSHQKKLIDDFMVIPTNYRTELKILLFNSAGSSLENFRDTFVDRYTQESLRYMKLMKERYPHIKADFSDFFLHSMCSLWLTVMGEIVTHDELTDADIKQFITEYITFGTAGWKALMKI</sequence>
<dbReference type="Gene3D" id="1.10.357.10">
    <property type="entry name" value="Tetracycline Repressor, domain 2"/>
    <property type="match status" value="1"/>
</dbReference>
<gene>
    <name evidence="4" type="ORF">TFUB20_01363</name>
</gene>
<dbReference type="AlphaFoldDB" id="A0A1D3UMI7"/>
<dbReference type="Pfam" id="PF00440">
    <property type="entry name" value="TetR_N"/>
    <property type="match status" value="1"/>
</dbReference>
<feature type="DNA-binding region" description="H-T-H motif" evidence="2">
    <location>
        <begin position="30"/>
        <end position="49"/>
    </location>
</feature>
<evidence type="ECO:0000313" key="4">
    <source>
        <dbReference type="EMBL" id="SCQ21424.1"/>
    </source>
</evidence>
<proteinExistence type="predicted"/>
<dbReference type="PANTHER" id="PTHR30055">
    <property type="entry name" value="HTH-TYPE TRANSCRIPTIONAL REGULATOR RUTR"/>
    <property type="match status" value="1"/>
</dbReference>
<dbReference type="InterPro" id="IPR050109">
    <property type="entry name" value="HTH-type_TetR-like_transc_reg"/>
</dbReference>
<dbReference type="GO" id="GO:0000976">
    <property type="term" value="F:transcription cis-regulatory region binding"/>
    <property type="evidence" value="ECO:0007669"/>
    <property type="project" value="TreeGrafter"/>
</dbReference>
<accession>A0A1D3UMI7</accession>
<dbReference type="GO" id="GO:0003700">
    <property type="term" value="F:DNA-binding transcription factor activity"/>
    <property type="evidence" value="ECO:0007669"/>
    <property type="project" value="TreeGrafter"/>
</dbReference>
<keyword evidence="1 2" id="KW-0238">DNA-binding</keyword>
<name>A0A1D3UMI7_TANFO</name>
<dbReference type="OrthoDB" id="6430772at2"/>
<protein>
    <submittedName>
        <fullName evidence="4">Transcriptional regulator BetI</fullName>
    </submittedName>
</protein>
<dbReference type="SUPFAM" id="SSF46689">
    <property type="entry name" value="Homeodomain-like"/>
    <property type="match status" value="1"/>
</dbReference>
<evidence type="ECO:0000259" key="3">
    <source>
        <dbReference type="PROSITE" id="PS50977"/>
    </source>
</evidence>
<evidence type="ECO:0000256" key="2">
    <source>
        <dbReference type="PROSITE-ProRule" id="PRU00335"/>
    </source>
</evidence>
<organism evidence="4 5">
    <name type="scientific">Tannerella forsythia</name>
    <name type="common">Bacteroides forsythus</name>
    <dbReference type="NCBI Taxonomy" id="28112"/>
    <lineage>
        <taxon>Bacteria</taxon>
        <taxon>Pseudomonadati</taxon>
        <taxon>Bacteroidota</taxon>
        <taxon>Bacteroidia</taxon>
        <taxon>Bacteroidales</taxon>
        <taxon>Tannerellaceae</taxon>
        <taxon>Tannerella</taxon>
    </lineage>
</organism>
<dbReference type="EMBL" id="FMMM01000054">
    <property type="protein sequence ID" value="SCQ21424.1"/>
    <property type="molecule type" value="Genomic_DNA"/>
</dbReference>
<dbReference type="PRINTS" id="PR00455">
    <property type="entry name" value="HTHTETR"/>
</dbReference>
<evidence type="ECO:0000256" key="1">
    <source>
        <dbReference type="ARBA" id="ARBA00023125"/>
    </source>
</evidence>
<dbReference type="Proteomes" id="UP000182057">
    <property type="component" value="Unassembled WGS sequence"/>
</dbReference>
<dbReference type="InterPro" id="IPR001647">
    <property type="entry name" value="HTH_TetR"/>
</dbReference>
<dbReference type="PROSITE" id="PS50977">
    <property type="entry name" value="HTH_TETR_2"/>
    <property type="match status" value="1"/>
</dbReference>
<feature type="domain" description="HTH tetR-type" evidence="3">
    <location>
        <begin position="7"/>
        <end position="67"/>
    </location>
</feature>
<dbReference type="PANTHER" id="PTHR30055:SF226">
    <property type="entry name" value="HTH-TYPE TRANSCRIPTIONAL REGULATOR PKSA"/>
    <property type="match status" value="1"/>
</dbReference>
<evidence type="ECO:0000313" key="5">
    <source>
        <dbReference type="Proteomes" id="UP000182057"/>
    </source>
</evidence>